<dbReference type="SUPFAM" id="SSF110455">
    <property type="entry name" value="Toprim domain"/>
    <property type="match status" value="1"/>
</dbReference>
<dbReference type="InterPro" id="IPR021133">
    <property type="entry name" value="HEAT_type_2"/>
</dbReference>
<feature type="region of interest" description="Disordered" evidence="2">
    <location>
        <begin position="190"/>
        <end position="249"/>
    </location>
</feature>
<evidence type="ECO:0000259" key="3">
    <source>
        <dbReference type="Pfam" id="PF01751"/>
    </source>
</evidence>
<dbReference type="PANTHER" id="PTHR39156">
    <property type="entry name" value="RIBONUCLEASE M5"/>
    <property type="match status" value="1"/>
</dbReference>
<evidence type="ECO:0000256" key="2">
    <source>
        <dbReference type="SAM" id="MobiDB-lite"/>
    </source>
</evidence>
<evidence type="ECO:0000256" key="1">
    <source>
        <dbReference type="PROSITE-ProRule" id="PRU00103"/>
    </source>
</evidence>
<dbReference type="PANTHER" id="PTHR39156:SF1">
    <property type="entry name" value="RIBONUCLEASE M5"/>
    <property type="match status" value="1"/>
</dbReference>
<feature type="repeat" description="HEAT" evidence="1">
    <location>
        <begin position="115"/>
        <end position="153"/>
    </location>
</feature>
<proteinExistence type="predicted"/>
<comment type="caution">
    <text evidence="5">The sequence shown here is derived from an EMBL/GenBank/DDBJ whole genome shotgun (WGS) entry which is preliminary data.</text>
</comment>
<dbReference type="CDD" id="cd00188">
    <property type="entry name" value="TOPRIM"/>
    <property type="match status" value="1"/>
</dbReference>
<dbReference type="Gene3D" id="3.40.1360.10">
    <property type="match status" value="1"/>
</dbReference>
<gene>
    <name evidence="5" type="ORF">TSOC_002391</name>
</gene>
<dbReference type="PROSITE" id="PS50077">
    <property type="entry name" value="HEAT_REPEAT"/>
    <property type="match status" value="1"/>
</dbReference>
<sequence>MNTGGGGARKHETDAWLNTLFELIPLLDKEVLKTEVLSLALSKGDVEGVVGSRTICVRILGALAPRLTWEEIERSFFKKALSMCQDVDHHIRIASCGQLAAIARIASRDVVAKTILPELFELLNDEEIQAREASLTTLTSILEMLPPEVRKGQVMPILRNHMQPLELDIEMQRCLARVFGQLVTVLREQPVAESSAASRRASHAAASTSRGEPRDAPRGASRPGSSRQVDAQRGVQRSGPPGEAQRGPRHTGLLQLDWSRAPPLPAGVNRPDFCKRLMAPPRDDTLPRMDALVVVEGFNDCLALHRAVRAPVFVLGGGYAVAEEMRPELRYLVALAAEGLLPRRLVVFTDPDWQGRNFRTYLDDLFRPSQAAAGGKAAGGGQPGRAAAAGAAGLHLRLIKGVDGAAGAAAVAGRNRPPPAEVVVRHAFLRVELGTSADSNRNHEAGNVGVEHATPDAVRTCLRRARPGFGVGRTEFSLEELRAAGLVGSWDDKALVAGPQLRRSRFCAALGIDVVGTGKALLNLLNRFFSREDYEMALRQAVAGDAEAAAGEAEGPAAAEAGGPAGGEVTE</sequence>
<dbReference type="InterPro" id="IPR006171">
    <property type="entry name" value="TOPRIM_dom"/>
</dbReference>
<dbReference type="InterPro" id="IPR016024">
    <property type="entry name" value="ARM-type_fold"/>
</dbReference>
<name>A0A2J8AEC1_9CHLO</name>
<dbReference type="OrthoDB" id="536870at2759"/>
<feature type="domain" description="Ribonuclease M5 C-terminal" evidence="4">
    <location>
        <begin position="447"/>
        <end position="538"/>
    </location>
</feature>
<dbReference type="AlphaFoldDB" id="A0A2J8AEC1"/>
<dbReference type="InterPro" id="IPR011989">
    <property type="entry name" value="ARM-like"/>
</dbReference>
<dbReference type="Gene3D" id="1.25.10.10">
    <property type="entry name" value="Leucine-rich Repeat Variant"/>
    <property type="match status" value="1"/>
</dbReference>
<feature type="compositionally biased region" description="Low complexity" evidence="2">
    <location>
        <begin position="194"/>
        <end position="210"/>
    </location>
</feature>
<organism evidence="5 6">
    <name type="scientific">Tetrabaena socialis</name>
    <dbReference type="NCBI Taxonomy" id="47790"/>
    <lineage>
        <taxon>Eukaryota</taxon>
        <taxon>Viridiplantae</taxon>
        <taxon>Chlorophyta</taxon>
        <taxon>core chlorophytes</taxon>
        <taxon>Chlorophyceae</taxon>
        <taxon>CS clade</taxon>
        <taxon>Chlamydomonadales</taxon>
        <taxon>Tetrabaenaceae</taxon>
        <taxon>Tetrabaena</taxon>
    </lineage>
</organism>
<dbReference type="Pfam" id="PF13331">
    <property type="entry name" value="DUF4093"/>
    <property type="match status" value="1"/>
</dbReference>
<feature type="region of interest" description="Disordered" evidence="2">
    <location>
        <begin position="549"/>
        <end position="571"/>
    </location>
</feature>
<dbReference type="Proteomes" id="UP000236333">
    <property type="component" value="Unassembled WGS sequence"/>
</dbReference>
<dbReference type="Pfam" id="PF01751">
    <property type="entry name" value="Toprim"/>
    <property type="match status" value="1"/>
</dbReference>
<protein>
    <submittedName>
        <fullName evidence="5">Serine/threonine-protein phosphatase 4 regulatory subunit 4</fullName>
    </submittedName>
</protein>
<evidence type="ECO:0000313" key="6">
    <source>
        <dbReference type="Proteomes" id="UP000236333"/>
    </source>
</evidence>
<evidence type="ECO:0000259" key="4">
    <source>
        <dbReference type="Pfam" id="PF13331"/>
    </source>
</evidence>
<dbReference type="SUPFAM" id="SSF48371">
    <property type="entry name" value="ARM repeat"/>
    <property type="match status" value="1"/>
</dbReference>
<feature type="domain" description="Toprim" evidence="3">
    <location>
        <begin position="292"/>
        <end position="372"/>
    </location>
</feature>
<keyword evidence="6" id="KW-1185">Reference proteome</keyword>
<dbReference type="EMBL" id="PGGS01000044">
    <property type="protein sequence ID" value="PNH10870.1"/>
    <property type="molecule type" value="Genomic_DNA"/>
</dbReference>
<dbReference type="InterPro" id="IPR025156">
    <property type="entry name" value="RNase_M5_C"/>
</dbReference>
<accession>A0A2J8AEC1</accession>
<reference evidence="5 6" key="1">
    <citation type="journal article" date="2017" name="Mol. Biol. Evol.">
        <title>The 4-celled Tetrabaena socialis nuclear genome reveals the essential components for genetic control of cell number at the origin of multicellularity in the volvocine lineage.</title>
        <authorList>
            <person name="Featherston J."/>
            <person name="Arakaki Y."/>
            <person name="Hanschen E.R."/>
            <person name="Ferris P.J."/>
            <person name="Michod R.E."/>
            <person name="Olson B.J.S.C."/>
            <person name="Nozaki H."/>
            <person name="Durand P.M."/>
        </authorList>
    </citation>
    <scope>NUCLEOTIDE SEQUENCE [LARGE SCALE GENOMIC DNA]</scope>
    <source>
        <strain evidence="5 6">NIES-571</strain>
    </source>
</reference>
<evidence type="ECO:0000313" key="5">
    <source>
        <dbReference type="EMBL" id="PNH10870.1"/>
    </source>
</evidence>